<organism evidence="6 7">
    <name type="scientific">Zootermopsis nevadensis</name>
    <name type="common">Dampwood termite</name>
    <dbReference type="NCBI Taxonomy" id="136037"/>
    <lineage>
        <taxon>Eukaryota</taxon>
        <taxon>Metazoa</taxon>
        <taxon>Ecdysozoa</taxon>
        <taxon>Arthropoda</taxon>
        <taxon>Hexapoda</taxon>
        <taxon>Insecta</taxon>
        <taxon>Pterygota</taxon>
        <taxon>Neoptera</taxon>
        <taxon>Polyneoptera</taxon>
        <taxon>Dictyoptera</taxon>
        <taxon>Blattodea</taxon>
        <taxon>Blattoidea</taxon>
        <taxon>Termitoidae</taxon>
        <taxon>Termopsidae</taxon>
        <taxon>Zootermopsis</taxon>
    </lineage>
</organism>
<keyword evidence="3 5" id="KW-1133">Transmembrane helix</keyword>
<evidence type="ECO:0000256" key="1">
    <source>
        <dbReference type="ARBA" id="ARBA00004370"/>
    </source>
</evidence>
<proteinExistence type="predicted"/>
<feature type="transmembrane region" description="Helical" evidence="5">
    <location>
        <begin position="284"/>
        <end position="304"/>
    </location>
</feature>
<dbReference type="PANTHER" id="PTHR48021">
    <property type="match status" value="1"/>
</dbReference>
<dbReference type="eggNOG" id="KOG0254">
    <property type="taxonomic scope" value="Eukaryota"/>
</dbReference>
<dbReference type="AlphaFoldDB" id="A0A067R6E5"/>
<name>A0A067R6E5_ZOONE</name>
<feature type="transmembrane region" description="Helical" evidence="5">
    <location>
        <begin position="316"/>
        <end position="335"/>
    </location>
</feature>
<dbReference type="InterPro" id="IPR050549">
    <property type="entry name" value="MFS_Trehalose_Transporter"/>
</dbReference>
<evidence type="ECO:0000313" key="7">
    <source>
        <dbReference type="Proteomes" id="UP000027135"/>
    </source>
</evidence>
<dbReference type="Pfam" id="PF00083">
    <property type="entry name" value="Sugar_tr"/>
    <property type="match status" value="1"/>
</dbReference>
<evidence type="ECO:0000256" key="3">
    <source>
        <dbReference type="ARBA" id="ARBA00022989"/>
    </source>
</evidence>
<dbReference type="InParanoid" id="A0A067R6E5"/>
<keyword evidence="2 5" id="KW-0812">Transmembrane</keyword>
<dbReference type="PANTHER" id="PTHR48021:SF1">
    <property type="entry name" value="GH07001P-RELATED"/>
    <property type="match status" value="1"/>
</dbReference>
<sequence length="369" mass="40923">MSLPELCYVSGFPCNTYSHTRCAPALIIATQLCAAIGTLLASVFPISPNTKYLHLIPATIMTVSALGMCLTNESPRWLLLFGQRVEHAKASLKQLQSQLQLQGYSDPDIIICQATEWFQKDEEQFCARNVNIAVVRTYLRALSLAACLLSLPSMSGVHVYDFYSKWAFKFAGVFITDRNISLSVLRDSMRVAAVTIALGVLFVANGARSQCVSLIISTGTISIALGATGMFLFSLEQGENWKWSVLWLPLVIHIVFQTVFWFGVGSQTFITAYQFTPTPLRPSIISLAGGLHWLLEITVNKFLFFMIDTIHPFGTYWFYCGTSATGLVLIVFMIVPEISMNRATINVARSQVKCEMETGKQACSSPQYK</sequence>
<dbReference type="InterPro" id="IPR005828">
    <property type="entry name" value="MFS_sugar_transport-like"/>
</dbReference>
<feature type="transmembrane region" description="Helical" evidence="5">
    <location>
        <begin position="245"/>
        <end position="264"/>
    </location>
</feature>
<evidence type="ECO:0000256" key="2">
    <source>
        <dbReference type="ARBA" id="ARBA00022692"/>
    </source>
</evidence>
<feature type="transmembrane region" description="Helical" evidence="5">
    <location>
        <begin position="214"/>
        <end position="233"/>
    </location>
</feature>
<keyword evidence="4 5" id="KW-0472">Membrane</keyword>
<evidence type="ECO:0000256" key="5">
    <source>
        <dbReference type="SAM" id="Phobius"/>
    </source>
</evidence>
<protein>
    <submittedName>
        <fullName evidence="6">Putative polyol transporter 6</fullName>
    </submittedName>
</protein>
<feature type="transmembrane region" description="Helical" evidence="5">
    <location>
        <begin position="25"/>
        <end position="46"/>
    </location>
</feature>
<dbReference type="SUPFAM" id="SSF103473">
    <property type="entry name" value="MFS general substrate transporter"/>
    <property type="match status" value="1"/>
</dbReference>
<feature type="transmembrane region" description="Helical" evidence="5">
    <location>
        <begin position="138"/>
        <end position="160"/>
    </location>
</feature>
<dbReference type="Gene3D" id="1.20.1250.20">
    <property type="entry name" value="MFS general substrate transporter like domains"/>
    <property type="match status" value="1"/>
</dbReference>
<dbReference type="Proteomes" id="UP000027135">
    <property type="component" value="Unassembled WGS sequence"/>
</dbReference>
<evidence type="ECO:0000256" key="4">
    <source>
        <dbReference type="ARBA" id="ARBA00023136"/>
    </source>
</evidence>
<feature type="transmembrane region" description="Helical" evidence="5">
    <location>
        <begin position="189"/>
        <end position="207"/>
    </location>
</feature>
<accession>A0A067R6E5</accession>
<reference evidence="6 7" key="1">
    <citation type="journal article" date="2014" name="Nat. Commun.">
        <title>Molecular traces of alternative social organization in a termite genome.</title>
        <authorList>
            <person name="Terrapon N."/>
            <person name="Li C."/>
            <person name="Robertson H.M."/>
            <person name="Ji L."/>
            <person name="Meng X."/>
            <person name="Booth W."/>
            <person name="Chen Z."/>
            <person name="Childers C.P."/>
            <person name="Glastad K.M."/>
            <person name="Gokhale K."/>
            <person name="Gowin J."/>
            <person name="Gronenberg W."/>
            <person name="Hermansen R.A."/>
            <person name="Hu H."/>
            <person name="Hunt B.G."/>
            <person name="Huylmans A.K."/>
            <person name="Khalil S.M."/>
            <person name="Mitchell R.D."/>
            <person name="Munoz-Torres M.C."/>
            <person name="Mustard J.A."/>
            <person name="Pan H."/>
            <person name="Reese J.T."/>
            <person name="Scharf M.E."/>
            <person name="Sun F."/>
            <person name="Vogel H."/>
            <person name="Xiao J."/>
            <person name="Yang W."/>
            <person name="Yang Z."/>
            <person name="Yang Z."/>
            <person name="Zhou J."/>
            <person name="Zhu J."/>
            <person name="Brent C.S."/>
            <person name="Elsik C.G."/>
            <person name="Goodisman M.A."/>
            <person name="Liberles D.A."/>
            <person name="Roe R.M."/>
            <person name="Vargo E.L."/>
            <person name="Vilcinskas A."/>
            <person name="Wang J."/>
            <person name="Bornberg-Bauer E."/>
            <person name="Korb J."/>
            <person name="Zhang G."/>
            <person name="Liebig J."/>
        </authorList>
    </citation>
    <scope>NUCLEOTIDE SEQUENCE [LARGE SCALE GENOMIC DNA]</scope>
    <source>
        <tissue evidence="6">Whole organism</tissue>
    </source>
</reference>
<comment type="subcellular location">
    <subcellularLocation>
        <location evidence="1">Membrane</location>
    </subcellularLocation>
</comment>
<keyword evidence="7" id="KW-1185">Reference proteome</keyword>
<dbReference type="GO" id="GO:0016020">
    <property type="term" value="C:membrane"/>
    <property type="evidence" value="ECO:0007669"/>
    <property type="project" value="UniProtKB-SubCell"/>
</dbReference>
<dbReference type="GO" id="GO:0022857">
    <property type="term" value="F:transmembrane transporter activity"/>
    <property type="evidence" value="ECO:0007669"/>
    <property type="project" value="InterPro"/>
</dbReference>
<dbReference type="EMBL" id="KK852665">
    <property type="protein sequence ID" value="KDR18973.1"/>
    <property type="molecule type" value="Genomic_DNA"/>
</dbReference>
<evidence type="ECO:0000313" key="6">
    <source>
        <dbReference type="EMBL" id="KDR18973.1"/>
    </source>
</evidence>
<gene>
    <name evidence="6" type="ORF">L798_05852</name>
</gene>
<dbReference type="InterPro" id="IPR036259">
    <property type="entry name" value="MFS_trans_sf"/>
</dbReference>